<dbReference type="EMBL" id="UINC01179653">
    <property type="protein sequence ID" value="SVD88447.1"/>
    <property type="molecule type" value="Genomic_DNA"/>
</dbReference>
<sequence length="44" mass="4787">MTDSTDDEFFEEEIDISIESPVDAPAPPTIPPPVVVQAEQEGDE</sequence>
<organism evidence="2">
    <name type="scientific">marine metagenome</name>
    <dbReference type="NCBI Taxonomy" id="408172"/>
    <lineage>
        <taxon>unclassified sequences</taxon>
        <taxon>metagenomes</taxon>
        <taxon>ecological metagenomes</taxon>
    </lineage>
</organism>
<reference evidence="2" key="1">
    <citation type="submission" date="2018-05" db="EMBL/GenBank/DDBJ databases">
        <authorList>
            <person name="Lanie J.A."/>
            <person name="Ng W.-L."/>
            <person name="Kazmierczak K.M."/>
            <person name="Andrzejewski T.M."/>
            <person name="Davidsen T.M."/>
            <person name="Wayne K.J."/>
            <person name="Tettelin H."/>
            <person name="Glass J.I."/>
            <person name="Rusch D."/>
            <person name="Podicherti R."/>
            <person name="Tsui H.-C.T."/>
            <person name="Winkler M.E."/>
        </authorList>
    </citation>
    <scope>NUCLEOTIDE SEQUENCE</scope>
</reference>
<dbReference type="AlphaFoldDB" id="A0A382YYU8"/>
<feature type="non-terminal residue" evidence="2">
    <location>
        <position position="44"/>
    </location>
</feature>
<evidence type="ECO:0000256" key="1">
    <source>
        <dbReference type="SAM" id="MobiDB-lite"/>
    </source>
</evidence>
<feature type="region of interest" description="Disordered" evidence="1">
    <location>
        <begin position="18"/>
        <end position="44"/>
    </location>
</feature>
<evidence type="ECO:0000313" key="2">
    <source>
        <dbReference type="EMBL" id="SVD88447.1"/>
    </source>
</evidence>
<protein>
    <submittedName>
        <fullName evidence="2">Uncharacterized protein</fullName>
    </submittedName>
</protein>
<accession>A0A382YYU8</accession>
<feature type="compositionally biased region" description="Pro residues" evidence="1">
    <location>
        <begin position="24"/>
        <end position="34"/>
    </location>
</feature>
<name>A0A382YYU8_9ZZZZ</name>
<proteinExistence type="predicted"/>
<gene>
    <name evidence="2" type="ORF">METZ01_LOCUS441301</name>
</gene>